<dbReference type="PANTHER" id="PTHR43416:SF5">
    <property type="entry name" value="DIHYDROLIPOYLLYSINE-RESIDUE SUCCINYLTRANSFERASE COMPONENT OF 2-OXOGLUTARATE DEHYDROGENASE COMPLEX, MITOCHONDRIAL"/>
    <property type="match status" value="1"/>
</dbReference>
<dbReference type="GO" id="GO:0006099">
    <property type="term" value="P:tricarboxylic acid cycle"/>
    <property type="evidence" value="ECO:0007669"/>
    <property type="project" value="TreeGrafter"/>
</dbReference>
<keyword evidence="2" id="KW-0450">Lipoyl</keyword>
<name>D8M127_BLAHO</name>
<evidence type="ECO:0000256" key="1">
    <source>
        <dbReference type="ARBA" id="ARBA00007317"/>
    </source>
</evidence>
<sequence length="96" mass="10639">MEKFNIVVPPMGESVKSGTLVQWEKSVGDFVDLDDVVAVIETDKVSMDVRCDKAGYLVKTLVQPDETVKVGSVIAEMDTEKKCFVCLQTITEQLKI</sequence>
<dbReference type="Gene3D" id="2.40.50.100">
    <property type="match status" value="1"/>
</dbReference>
<dbReference type="CDD" id="cd06849">
    <property type="entry name" value="lipoyl_domain"/>
    <property type="match status" value="1"/>
</dbReference>
<accession>D8M127</accession>
<dbReference type="Proteomes" id="UP000008312">
    <property type="component" value="Unassembled WGS sequence"/>
</dbReference>
<dbReference type="PANTHER" id="PTHR43416">
    <property type="entry name" value="DIHYDROLIPOYLLYSINE-RESIDUE SUCCINYLTRANSFERASE COMPONENT OF 2-OXOGLUTARATE DEHYDROGENASE COMPLEX, MITOCHONDRIAL-RELATED"/>
    <property type="match status" value="1"/>
</dbReference>
<dbReference type="GO" id="GO:0004149">
    <property type="term" value="F:dihydrolipoyllysine-residue succinyltransferase activity"/>
    <property type="evidence" value="ECO:0007669"/>
    <property type="project" value="TreeGrafter"/>
</dbReference>
<proteinExistence type="inferred from homology"/>
<dbReference type="SUPFAM" id="SSF51230">
    <property type="entry name" value="Single hybrid motif"/>
    <property type="match status" value="1"/>
</dbReference>
<evidence type="ECO:0000256" key="3">
    <source>
        <dbReference type="ARBA" id="ARBA00022946"/>
    </source>
</evidence>
<keyword evidence="3" id="KW-0809">Transit peptide</keyword>
<reference evidence="5" key="1">
    <citation type="submission" date="2010-02" db="EMBL/GenBank/DDBJ databases">
        <title>Sequencing and annotation of the Blastocystis hominis genome.</title>
        <authorList>
            <person name="Wincker P."/>
        </authorList>
    </citation>
    <scope>NUCLEOTIDE SEQUENCE</scope>
    <source>
        <strain evidence="5">Singapore isolate B</strain>
    </source>
</reference>
<evidence type="ECO:0000313" key="5">
    <source>
        <dbReference type="EMBL" id="CBK21766.2"/>
    </source>
</evidence>
<evidence type="ECO:0000256" key="2">
    <source>
        <dbReference type="ARBA" id="ARBA00022823"/>
    </source>
</evidence>
<dbReference type="PROSITE" id="PS00189">
    <property type="entry name" value="LIPOYL"/>
    <property type="match status" value="1"/>
</dbReference>
<keyword evidence="6" id="KW-1185">Reference proteome</keyword>
<dbReference type="InterPro" id="IPR050537">
    <property type="entry name" value="2-oxoacid_dehydrogenase"/>
</dbReference>
<evidence type="ECO:0000259" key="4">
    <source>
        <dbReference type="PROSITE" id="PS50968"/>
    </source>
</evidence>
<comment type="similarity">
    <text evidence="1">Belongs to the 2-oxoacid dehydrogenase family.</text>
</comment>
<dbReference type="GeneID" id="24919107"/>
<dbReference type="EMBL" id="FN668644">
    <property type="protein sequence ID" value="CBK21766.2"/>
    <property type="molecule type" value="Genomic_DNA"/>
</dbReference>
<dbReference type="PROSITE" id="PS50968">
    <property type="entry name" value="BIOTINYL_LIPOYL"/>
    <property type="match status" value="1"/>
</dbReference>
<protein>
    <recommendedName>
        <fullName evidence="4">Lipoyl-binding domain-containing protein</fullName>
    </recommendedName>
</protein>
<feature type="domain" description="Lipoyl-binding" evidence="4">
    <location>
        <begin position="3"/>
        <end position="78"/>
    </location>
</feature>
<dbReference type="RefSeq" id="XP_012895814.1">
    <property type="nucleotide sequence ID" value="XM_013040360.1"/>
</dbReference>
<dbReference type="InterPro" id="IPR003016">
    <property type="entry name" value="2-oxoA_DH_lipoyl-BS"/>
</dbReference>
<gene>
    <name evidence="5" type="ORF">GSBLH_T00001884001</name>
</gene>
<dbReference type="OrthoDB" id="5391403at2759"/>
<dbReference type="AlphaFoldDB" id="D8M127"/>
<dbReference type="GO" id="GO:0005739">
    <property type="term" value="C:mitochondrion"/>
    <property type="evidence" value="ECO:0007669"/>
    <property type="project" value="TreeGrafter"/>
</dbReference>
<dbReference type="InterPro" id="IPR000089">
    <property type="entry name" value="Biotin_lipoyl"/>
</dbReference>
<dbReference type="Pfam" id="PF00364">
    <property type="entry name" value="Biotin_lipoyl"/>
    <property type="match status" value="1"/>
</dbReference>
<dbReference type="InParanoid" id="D8M127"/>
<dbReference type="InterPro" id="IPR011053">
    <property type="entry name" value="Single_hybrid_motif"/>
</dbReference>
<evidence type="ECO:0000313" key="6">
    <source>
        <dbReference type="Proteomes" id="UP000008312"/>
    </source>
</evidence>
<organism evidence="5">
    <name type="scientific">Blastocystis hominis</name>
    <dbReference type="NCBI Taxonomy" id="12968"/>
    <lineage>
        <taxon>Eukaryota</taxon>
        <taxon>Sar</taxon>
        <taxon>Stramenopiles</taxon>
        <taxon>Bigyra</taxon>
        <taxon>Opalozoa</taxon>
        <taxon>Opalinata</taxon>
        <taxon>Blastocystidae</taxon>
        <taxon>Blastocystis</taxon>
    </lineage>
</organism>